<dbReference type="GO" id="GO:0043195">
    <property type="term" value="C:terminal bouton"/>
    <property type="evidence" value="ECO:0007669"/>
    <property type="project" value="TreeGrafter"/>
</dbReference>
<dbReference type="Pfam" id="PF00168">
    <property type="entry name" value="C2"/>
    <property type="match status" value="1"/>
</dbReference>
<dbReference type="GO" id="GO:0098831">
    <property type="term" value="C:presynaptic active zone cytoplasmic component"/>
    <property type="evidence" value="ECO:0007669"/>
    <property type="project" value="TreeGrafter"/>
</dbReference>
<evidence type="ECO:0000259" key="1">
    <source>
        <dbReference type="PROSITE" id="PS50004"/>
    </source>
</evidence>
<organism evidence="3 4">
    <name type="scientific">Teladorsagia circumcincta</name>
    <name type="common">Brown stomach worm</name>
    <name type="synonym">Ostertagia circumcincta</name>
    <dbReference type="NCBI Taxonomy" id="45464"/>
    <lineage>
        <taxon>Eukaryota</taxon>
        <taxon>Metazoa</taxon>
        <taxon>Ecdysozoa</taxon>
        <taxon>Nematoda</taxon>
        <taxon>Chromadorea</taxon>
        <taxon>Rhabditida</taxon>
        <taxon>Rhabditina</taxon>
        <taxon>Rhabditomorpha</taxon>
        <taxon>Strongyloidea</taxon>
        <taxon>Trichostrongylidae</taxon>
        <taxon>Teladorsagia</taxon>
    </lineage>
</organism>
<dbReference type="Gene3D" id="1.10.357.50">
    <property type="match status" value="1"/>
</dbReference>
<dbReference type="GO" id="GO:0061789">
    <property type="term" value="P:dense core granule priming"/>
    <property type="evidence" value="ECO:0007669"/>
    <property type="project" value="TreeGrafter"/>
</dbReference>
<protein>
    <recommendedName>
        <fullName evidence="5">C2 domain protein</fullName>
    </recommendedName>
</protein>
<dbReference type="InterPro" id="IPR027080">
    <property type="entry name" value="Unc-13"/>
</dbReference>
<feature type="domain" description="MHD2" evidence="2">
    <location>
        <begin position="49"/>
        <end position="233"/>
    </location>
</feature>
<dbReference type="EMBL" id="KZ349832">
    <property type="protein sequence ID" value="PIO64524.1"/>
    <property type="molecule type" value="Genomic_DNA"/>
</dbReference>
<name>A0A2G9U2V9_TELCI</name>
<dbReference type="Gene3D" id="2.60.40.150">
    <property type="entry name" value="C2 domain"/>
    <property type="match status" value="1"/>
</dbReference>
<dbReference type="AlphaFoldDB" id="A0A2G9U2V9"/>
<dbReference type="OrthoDB" id="10053234at2759"/>
<feature type="domain" description="C2" evidence="1">
    <location>
        <begin position="248"/>
        <end position="326"/>
    </location>
</feature>
<dbReference type="PROSITE" id="PS51259">
    <property type="entry name" value="MHD2"/>
    <property type="match status" value="1"/>
</dbReference>
<sequence length="326" mass="36606">MDCPNPVVYADMMKRFSKTLNKVLLAYADMVHKDFSKFSSNEKLACILMNNVQQLRVQLEKIYETMGGQELDPTCSQVLTNLQKKLNSVLDKLSGQFVATLEPMIHEQTNKLGVLLSKIKGPQLQKTQVAALLKQLPNAKIQDVTKLMSTNIQNIKGMSSVKDMMDMARECERSLTPKQCTVLDAALDAIKECFHAGGQGLKKSFFEKSPELQSLKYALSLYTQTTEQLIKTFITSQKQQDLPSQEQPVGEVSVQVDLFSHPGTGEQKVTVKILAANDLRWQTSSVFKPFVEVHLVGPHLSDKKRKMATKSKPGNWAPKFNETFHL</sequence>
<proteinExistence type="predicted"/>
<dbReference type="GO" id="GO:0030672">
    <property type="term" value="C:synaptic vesicle membrane"/>
    <property type="evidence" value="ECO:0007669"/>
    <property type="project" value="TreeGrafter"/>
</dbReference>
<accession>A0A2G9U2V9</accession>
<keyword evidence="4" id="KW-1185">Reference proteome</keyword>
<dbReference type="GO" id="GO:0017075">
    <property type="term" value="F:syntaxin-1 binding"/>
    <property type="evidence" value="ECO:0007669"/>
    <property type="project" value="TreeGrafter"/>
</dbReference>
<dbReference type="GO" id="GO:0005516">
    <property type="term" value="F:calmodulin binding"/>
    <property type="evidence" value="ECO:0007669"/>
    <property type="project" value="TreeGrafter"/>
</dbReference>
<dbReference type="PROSITE" id="PS50004">
    <property type="entry name" value="C2"/>
    <property type="match status" value="1"/>
</dbReference>
<dbReference type="GO" id="GO:0035249">
    <property type="term" value="P:synaptic transmission, glutamatergic"/>
    <property type="evidence" value="ECO:0007669"/>
    <property type="project" value="TreeGrafter"/>
</dbReference>
<dbReference type="GO" id="GO:0031594">
    <property type="term" value="C:neuromuscular junction"/>
    <property type="evidence" value="ECO:0007669"/>
    <property type="project" value="TreeGrafter"/>
</dbReference>
<dbReference type="GO" id="GO:0042734">
    <property type="term" value="C:presynaptic membrane"/>
    <property type="evidence" value="ECO:0007669"/>
    <property type="project" value="TreeGrafter"/>
</dbReference>
<dbReference type="InterPro" id="IPR010439">
    <property type="entry name" value="MUN_dom"/>
</dbReference>
<reference evidence="3 4" key="1">
    <citation type="submission" date="2015-09" db="EMBL/GenBank/DDBJ databases">
        <title>Draft genome of the parasitic nematode Teladorsagia circumcincta isolate WARC Sus (inbred).</title>
        <authorList>
            <person name="Mitreva M."/>
        </authorList>
    </citation>
    <scope>NUCLEOTIDE SEQUENCE [LARGE SCALE GENOMIC DNA]</scope>
    <source>
        <strain evidence="3 4">S</strain>
    </source>
</reference>
<evidence type="ECO:0000259" key="2">
    <source>
        <dbReference type="PROSITE" id="PS51259"/>
    </source>
</evidence>
<dbReference type="InterPro" id="IPR014772">
    <property type="entry name" value="Munc13_dom-2"/>
</dbReference>
<evidence type="ECO:0000313" key="4">
    <source>
        <dbReference type="Proteomes" id="UP000230423"/>
    </source>
</evidence>
<dbReference type="Pfam" id="PF06292">
    <property type="entry name" value="MUN"/>
    <property type="match status" value="2"/>
</dbReference>
<dbReference type="PANTHER" id="PTHR10480">
    <property type="entry name" value="PROTEIN UNC-13 HOMOLOG"/>
    <property type="match status" value="1"/>
</dbReference>
<dbReference type="InterPro" id="IPR000008">
    <property type="entry name" value="C2_dom"/>
</dbReference>
<dbReference type="GO" id="GO:0016081">
    <property type="term" value="P:synaptic vesicle docking"/>
    <property type="evidence" value="ECO:0007669"/>
    <property type="project" value="TreeGrafter"/>
</dbReference>
<gene>
    <name evidence="3" type="ORF">TELCIR_13846</name>
</gene>
<dbReference type="Proteomes" id="UP000230423">
    <property type="component" value="Unassembled WGS sequence"/>
</dbReference>
<dbReference type="GO" id="GO:0016082">
    <property type="term" value="P:synaptic vesicle priming"/>
    <property type="evidence" value="ECO:0007669"/>
    <property type="project" value="TreeGrafter"/>
</dbReference>
<evidence type="ECO:0000313" key="3">
    <source>
        <dbReference type="EMBL" id="PIO64524.1"/>
    </source>
</evidence>
<dbReference type="InterPro" id="IPR035892">
    <property type="entry name" value="C2_domain_sf"/>
</dbReference>
<dbReference type="GO" id="GO:0099525">
    <property type="term" value="P:presynaptic dense core vesicle exocytosis"/>
    <property type="evidence" value="ECO:0007669"/>
    <property type="project" value="TreeGrafter"/>
</dbReference>
<dbReference type="GO" id="GO:0019992">
    <property type="term" value="F:diacylglycerol binding"/>
    <property type="evidence" value="ECO:0007669"/>
    <property type="project" value="InterPro"/>
</dbReference>
<dbReference type="PANTHER" id="PTHR10480:SF12">
    <property type="entry name" value="UNC-13, ISOFORM E"/>
    <property type="match status" value="1"/>
</dbReference>
<evidence type="ECO:0008006" key="5">
    <source>
        <dbReference type="Google" id="ProtNLM"/>
    </source>
</evidence>
<dbReference type="SUPFAM" id="SSF49562">
    <property type="entry name" value="C2 domain (Calcium/lipid-binding domain, CaLB)"/>
    <property type="match status" value="1"/>
</dbReference>